<dbReference type="SMART" id="SM00382">
    <property type="entry name" value="AAA"/>
    <property type="match status" value="1"/>
</dbReference>
<evidence type="ECO:0000313" key="9">
    <source>
        <dbReference type="EMBL" id="SMO93060.1"/>
    </source>
</evidence>
<dbReference type="GO" id="GO:0005524">
    <property type="term" value="F:ATP binding"/>
    <property type="evidence" value="ECO:0007669"/>
    <property type="project" value="UniProtKB-KW"/>
</dbReference>
<sequence>MQSVNTSASSSEENREHTEWQELAVEVQHLHKAYEDHVAVDDISFTVKKGEIFVLVGPNGAGKTTAVECMEGLRKPDRGSVRLLGMDPRNNREKIFQHVGVQLQENNLHPRQKVYETLEVFSSFYSDPAPYSQLIERCGLEGKENDFYGKLSGGQKRRLLMVLALLGRPKLVILDEPTSGLDPQARYNIWKLLEELKRQGTTIFLTTHYMNEAEEHGDTLCMIDEGRVIAMGEPKKLLAEHQMGSCIKIAECPNLDEKKLKTFPQVGQVEKVDGHFLLYGSGKDFLPMITSKLGKEGVTADQIEARKANLEDLYLLMTGRAYRKET</sequence>
<evidence type="ECO:0000256" key="3">
    <source>
        <dbReference type="ARBA" id="ARBA00022475"/>
    </source>
</evidence>
<name>A0A521FC35_9BACL</name>
<organism evidence="9 10">
    <name type="scientific">Melghirimyces algeriensis</name>
    <dbReference type="NCBI Taxonomy" id="910412"/>
    <lineage>
        <taxon>Bacteria</taxon>
        <taxon>Bacillati</taxon>
        <taxon>Bacillota</taxon>
        <taxon>Bacilli</taxon>
        <taxon>Bacillales</taxon>
        <taxon>Thermoactinomycetaceae</taxon>
        <taxon>Melghirimyces</taxon>
    </lineage>
</organism>
<dbReference type="Pfam" id="PF00005">
    <property type="entry name" value="ABC_tran"/>
    <property type="match status" value="1"/>
</dbReference>
<dbReference type="CDD" id="cd03230">
    <property type="entry name" value="ABC_DR_subfamily_A"/>
    <property type="match status" value="1"/>
</dbReference>
<keyword evidence="3" id="KW-1003">Cell membrane</keyword>
<dbReference type="Gene3D" id="3.40.50.300">
    <property type="entry name" value="P-loop containing nucleotide triphosphate hydrolases"/>
    <property type="match status" value="1"/>
</dbReference>
<keyword evidence="10" id="KW-1185">Reference proteome</keyword>
<evidence type="ECO:0000256" key="1">
    <source>
        <dbReference type="ARBA" id="ARBA00004236"/>
    </source>
</evidence>
<evidence type="ECO:0000313" key="10">
    <source>
        <dbReference type="Proteomes" id="UP000315636"/>
    </source>
</evidence>
<gene>
    <name evidence="9" type="ORF">SAMN06264849_11534</name>
</gene>
<dbReference type="InterPro" id="IPR017871">
    <property type="entry name" value="ABC_transporter-like_CS"/>
</dbReference>
<dbReference type="PANTHER" id="PTHR42711">
    <property type="entry name" value="ABC TRANSPORTER ATP-BINDING PROTEIN"/>
    <property type="match status" value="1"/>
</dbReference>
<dbReference type="InterPro" id="IPR050763">
    <property type="entry name" value="ABC_transporter_ATP-binding"/>
</dbReference>
<proteinExistence type="predicted"/>
<evidence type="ECO:0000259" key="8">
    <source>
        <dbReference type="PROSITE" id="PS50893"/>
    </source>
</evidence>
<dbReference type="RefSeq" id="WP_142506709.1">
    <property type="nucleotide sequence ID" value="NZ_FXTI01000015.1"/>
</dbReference>
<dbReference type="GO" id="GO:0005886">
    <property type="term" value="C:plasma membrane"/>
    <property type="evidence" value="ECO:0007669"/>
    <property type="project" value="UniProtKB-SubCell"/>
</dbReference>
<dbReference type="PROSITE" id="PS00211">
    <property type="entry name" value="ABC_TRANSPORTER_1"/>
    <property type="match status" value="1"/>
</dbReference>
<dbReference type="PROSITE" id="PS50893">
    <property type="entry name" value="ABC_TRANSPORTER_2"/>
    <property type="match status" value="1"/>
</dbReference>
<dbReference type="OrthoDB" id="2290519at2"/>
<dbReference type="FunFam" id="3.40.50.300:FF:000589">
    <property type="entry name" value="ABC transporter, ATP-binding subunit"/>
    <property type="match status" value="1"/>
</dbReference>
<dbReference type="EMBL" id="FXTI01000015">
    <property type="protein sequence ID" value="SMO93060.1"/>
    <property type="molecule type" value="Genomic_DNA"/>
</dbReference>
<keyword evidence="6" id="KW-1278">Translocase</keyword>
<feature type="domain" description="ABC transporter" evidence="8">
    <location>
        <begin position="25"/>
        <end position="250"/>
    </location>
</feature>
<dbReference type="Proteomes" id="UP000315636">
    <property type="component" value="Unassembled WGS sequence"/>
</dbReference>
<dbReference type="GO" id="GO:0016887">
    <property type="term" value="F:ATP hydrolysis activity"/>
    <property type="evidence" value="ECO:0007669"/>
    <property type="project" value="InterPro"/>
</dbReference>
<comment type="subcellular location">
    <subcellularLocation>
        <location evidence="1">Cell membrane</location>
    </subcellularLocation>
</comment>
<dbReference type="PANTHER" id="PTHR42711:SF16">
    <property type="entry name" value="ABC TRANSPORTER ATP-BINDING PROTEIN"/>
    <property type="match status" value="1"/>
</dbReference>
<protein>
    <submittedName>
        <fullName evidence="9">ABC-2 type transport system ATP-binding protein</fullName>
    </submittedName>
</protein>
<dbReference type="SUPFAM" id="SSF52540">
    <property type="entry name" value="P-loop containing nucleoside triphosphate hydrolases"/>
    <property type="match status" value="1"/>
</dbReference>
<evidence type="ECO:0000256" key="2">
    <source>
        <dbReference type="ARBA" id="ARBA00022448"/>
    </source>
</evidence>
<accession>A0A521FC35</accession>
<keyword evidence="5 9" id="KW-0067">ATP-binding</keyword>
<evidence type="ECO:0000256" key="4">
    <source>
        <dbReference type="ARBA" id="ARBA00022741"/>
    </source>
</evidence>
<evidence type="ECO:0000256" key="7">
    <source>
        <dbReference type="ARBA" id="ARBA00023136"/>
    </source>
</evidence>
<keyword evidence="7" id="KW-0472">Membrane</keyword>
<dbReference type="InterPro" id="IPR003439">
    <property type="entry name" value="ABC_transporter-like_ATP-bd"/>
</dbReference>
<evidence type="ECO:0000256" key="5">
    <source>
        <dbReference type="ARBA" id="ARBA00022840"/>
    </source>
</evidence>
<dbReference type="InterPro" id="IPR027417">
    <property type="entry name" value="P-loop_NTPase"/>
</dbReference>
<dbReference type="InterPro" id="IPR003593">
    <property type="entry name" value="AAA+_ATPase"/>
</dbReference>
<keyword evidence="2" id="KW-0813">Transport</keyword>
<evidence type="ECO:0000256" key="6">
    <source>
        <dbReference type="ARBA" id="ARBA00022967"/>
    </source>
</evidence>
<reference evidence="9 10" key="1">
    <citation type="submission" date="2017-05" db="EMBL/GenBank/DDBJ databases">
        <authorList>
            <person name="Varghese N."/>
            <person name="Submissions S."/>
        </authorList>
    </citation>
    <scope>NUCLEOTIDE SEQUENCE [LARGE SCALE GENOMIC DNA]</scope>
    <source>
        <strain evidence="9 10">DSM 45474</strain>
    </source>
</reference>
<dbReference type="AlphaFoldDB" id="A0A521FC35"/>
<keyword evidence="4" id="KW-0547">Nucleotide-binding</keyword>